<dbReference type="SUPFAM" id="SSF56634">
    <property type="entry name" value="Heme-dependent catalase-like"/>
    <property type="match status" value="1"/>
</dbReference>
<protein>
    <submittedName>
        <fullName evidence="3">Catalase</fullName>
        <ecNumber evidence="3">1.11.1.6</ecNumber>
    </submittedName>
</protein>
<dbReference type="AlphaFoldDB" id="A0A3A3G268"/>
<proteinExistence type="predicted"/>
<dbReference type="EMBL" id="QYUQ01000002">
    <property type="protein sequence ID" value="RJG01745.1"/>
    <property type="molecule type" value="Genomic_DNA"/>
</dbReference>
<evidence type="ECO:0000256" key="1">
    <source>
        <dbReference type="ARBA" id="ARBA00002974"/>
    </source>
</evidence>
<keyword evidence="3" id="KW-0575">Peroxidase</keyword>
<comment type="caution">
    <text evidence="3">The sequence shown here is derived from an EMBL/GenBank/DDBJ whole genome shotgun (WGS) entry which is preliminary data.</text>
</comment>
<dbReference type="Proteomes" id="UP000266327">
    <property type="component" value="Unassembled WGS sequence"/>
</dbReference>
<evidence type="ECO:0000313" key="4">
    <source>
        <dbReference type="Proteomes" id="UP000266327"/>
    </source>
</evidence>
<dbReference type="OrthoDB" id="336698at2"/>
<dbReference type="Gene3D" id="2.40.180.10">
    <property type="entry name" value="Catalase core domain"/>
    <property type="match status" value="1"/>
</dbReference>
<name>A0A3A3G268_9BURK</name>
<evidence type="ECO:0000259" key="2">
    <source>
        <dbReference type="Pfam" id="PF00199"/>
    </source>
</evidence>
<dbReference type="RefSeq" id="WP_119785209.1">
    <property type="nucleotide sequence ID" value="NZ_QYUQ01000002.1"/>
</dbReference>
<feature type="domain" description="Catalase core" evidence="2">
    <location>
        <begin position="33"/>
        <end position="147"/>
    </location>
</feature>
<dbReference type="InterPro" id="IPR011614">
    <property type="entry name" value="Catalase_core"/>
</dbReference>
<dbReference type="GO" id="GO:0020037">
    <property type="term" value="F:heme binding"/>
    <property type="evidence" value="ECO:0007669"/>
    <property type="project" value="InterPro"/>
</dbReference>
<evidence type="ECO:0000313" key="3">
    <source>
        <dbReference type="EMBL" id="RJG01745.1"/>
    </source>
</evidence>
<reference evidence="4" key="1">
    <citation type="submission" date="2018-09" db="EMBL/GenBank/DDBJ databases">
        <authorList>
            <person name="Zhu H."/>
        </authorList>
    </citation>
    <scope>NUCLEOTIDE SEQUENCE [LARGE SCALE GENOMIC DNA]</scope>
    <source>
        <strain evidence="4">K1S02-23</strain>
    </source>
</reference>
<dbReference type="GO" id="GO:0004096">
    <property type="term" value="F:catalase activity"/>
    <property type="evidence" value="ECO:0007669"/>
    <property type="project" value="UniProtKB-EC"/>
</dbReference>
<dbReference type="PANTHER" id="PTHR36195">
    <property type="entry name" value="DOMAIN PROTEIN, PUTATIVE (AFU_ORTHOLOGUE AFUA_5G01990)-RELATED-RELATED"/>
    <property type="match status" value="1"/>
</dbReference>
<organism evidence="3 4">
    <name type="scientific">Noviherbaspirillum sedimenti</name>
    <dbReference type="NCBI Taxonomy" id="2320865"/>
    <lineage>
        <taxon>Bacteria</taxon>
        <taxon>Pseudomonadati</taxon>
        <taxon>Pseudomonadota</taxon>
        <taxon>Betaproteobacteria</taxon>
        <taxon>Burkholderiales</taxon>
        <taxon>Oxalobacteraceae</taxon>
        <taxon>Noviherbaspirillum</taxon>
    </lineage>
</organism>
<dbReference type="Pfam" id="PF00199">
    <property type="entry name" value="Catalase"/>
    <property type="match status" value="1"/>
</dbReference>
<accession>A0A3A3G268</accession>
<keyword evidence="3" id="KW-0560">Oxidoreductase</keyword>
<comment type="function">
    <text evidence="1">Decomposes hydrogen peroxide into water and oxygen; serves to protect cells from the toxic effects of hydrogen peroxide.</text>
</comment>
<dbReference type="EC" id="1.11.1.6" evidence="3"/>
<dbReference type="PANTHER" id="PTHR36195:SF4">
    <property type="entry name" value="DOMAIN PROTEIN, PUTATIVE (AFU_ORTHOLOGUE AFUA_5G01990)-RELATED"/>
    <property type="match status" value="1"/>
</dbReference>
<sequence length="360" mass="41087">MKNEQLATESIPAGEAERIRDLAARLQAKIIRENPTGIMRRDAHPKMHGVVRAEFTVEADLPAALQVGVFAQARTYQAWIRFSNQSPSRGPDSDRDIRGMAIKLMGVPGEKLLEDQKNELTQDFILISTDAFVTRDVAQFDDLIKAMTGSLWSKIWFFGLHWRVIRNLFRSLRKFANPLQIRYFSTTPYLFGATAAKYSTMPRIQRADALPDTPADDYLRTAMVEQLRREDALFDFAVQLQTDADTMPIEDPGRAWDEVVSPYRKLATIRIPRQEFDTEAQRTFGENLSFTPWHSLPAHRPLGGINRARRVVYDLISAFRHERNQVPRQEPTGWDIDPLQVGSTDPSEIMRSAVMLGTKK</sequence>
<dbReference type="InterPro" id="IPR020835">
    <property type="entry name" value="Catalase_sf"/>
</dbReference>
<dbReference type="CDD" id="cd08152">
    <property type="entry name" value="y4iL_like"/>
    <property type="match status" value="1"/>
</dbReference>
<keyword evidence="4" id="KW-1185">Reference proteome</keyword>
<gene>
    <name evidence="3" type="ORF">D3878_09250</name>
</gene>